<proteinExistence type="predicted"/>
<organism evidence="1 2">
    <name type="scientific">Steinernema glaseri</name>
    <dbReference type="NCBI Taxonomy" id="37863"/>
    <lineage>
        <taxon>Eukaryota</taxon>
        <taxon>Metazoa</taxon>
        <taxon>Ecdysozoa</taxon>
        <taxon>Nematoda</taxon>
        <taxon>Chromadorea</taxon>
        <taxon>Rhabditida</taxon>
        <taxon>Tylenchina</taxon>
        <taxon>Panagrolaimomorpha</taxon>
        <taxon>Strongyloidoidea</taxon>
        <taxon>Steinernematidae</taxon>
        <taxon>Steinernema</taxon>
    </lineage>
</organism>
<sequence length="172" mass="19330">METSFKVDSKTKNCNSVVYNSVVYGIQASATPIFHFAPDYTRKVMSGLSFYCSTTTLEDSTMDMIVFVNRNQECRPEYLLLLERKSSRAKSEAGRETSPIRSRMGCKYARMKCDTFAGEDDDGHVAQGAWIADAYVRSHGESEAINKAMSNSFGNSERPKEAFENCEYFLLG</sequence>
<reference evidence="2" key="1">
    <citation type="submission" date="2016-11" db="UniProtKB">
        <authorList>
            <consortium name="WormBaseParasite"/>
        </authorList>
    </citation>
    <scope>IDENTIFICATION</scope>
</reference>
<name>A0A1I7Y8D7_9BILA</name>
<protein>
    <submittedName>
        <fullName evidence="2">Peptidase M12A domain-containing protein</fullName>
    </submittedName>
</protein>
<dbReference type="WBParaSite" id="L893_g13685.t1">
    <property type="protein sequence ID" value="L893_g13685.t1"/>
    <property type="gene ID" value="L893_g13685"/>
</dbReference>
<dbReference type="AlphaFoldDB" id="A0A1I7Y8D7"/>
<keyword evidence="1" id="KW-1185">Reference proteome</keyword>
<dbReference type="Proteomes" id="UP000095287">
    <property type="component" value="Unplaced"/>
</dbReference>
<evidence type="ECO:0000313" key="2">
    <source>
        <dbReference type="WBParaSite" id="L893_g13685.t1"/>
    </source>
</evidence>
<evidence type="ECO:0000313" key="1">
    <source>
        <dbReference type="Proteomes" id="UP000095287"/>
    </source>
</evidence>
<accession>A0A1I7Y8D7</accession>